<keyword evidence="3" id="KW-1185">Reference proteome</keyword>
<gene>
    <name evidence="2" type="ORF">ROR02_10330</name>
</gene>
<name>A0A512H635_9PROT</name>
<sequence>MAGKPGWHRSPAAGRRGSRLERLGQLGGARRRRLVLNQGITQGPFGEEKPSPGGHAPFSVREAVRVFRSFYWVAPGSLGAWGAPTRQERQPRGMRAEHQALVDRIKQAMDLLRRHL</sequence>
<evidence type="ECO:0000313" key="2">
    <source>
        <dbReference type="EMBL" id="GEO80902.1"/>
    </source>
</evidence>
<evidence type="ECO:0000313" key="3">
    <source>
        <dbReference type="Proteomes" id="UP000321567"/>
    </source>
</evidence>
<evidence type="ECO:0000256" key="1">
    <source>
        <dbReference type="SAM" id="MobiDB-lite"/>
    </source>
</evidence>
<dbReference type="EMBL" id="BJZO01000020">
    <property type="protein sequence ID" value="GEO80902.1"/>
    <property type="molecule type" value="Genomic_DNA"/>
</dbReference>
<comment type="caution">
    <text evidence="2">The sequence shown here is derived from an EMBL/GenBank/DDBJ whole genome shotgun (WGS) entry which is preliminary data.</text>
</comment>
<protein>
    <submittedName>
        <fullName evidence="2">Uncharacterized protein</fullName>
    </submittedName>
</protein>
<accession>A0A512H635</accession>
<proteinExistence type="predicted"/>
<reference evidence="2 3" key="1">
    <citation type="submission" date="2019-07" db="EMBL/GenBank/DDBJ databases">
        <title>Whole genome shotgun sequence of Rhodospirillum oryzae NBRC 107573.</title>
        <authorList>
            <person name="Hosoyama A."/>
            <person name="Uohara A."/>
            <person name="Ohji S."/>
            <person name="Ichikawa N."/>
        </authorList>
    </citation>
    <scope>NUCLEOTIDE SEQUENCE [LARGE SCALE GENOMIC DNA]</scope>
    <source>
        <strain evidence="2 3">NBRC 107573</strain>
    </source>
</reference>
<dbReference type="AlphaFoldDB" id="A0A512H635"/>
<organism evidence="2 3">
    <name type="scientific">Pararhodospirillum oryzae</name>
    <dbReference type="NCBI Taxonomy" id="478448"/>
    <lineage>
        <taxon>Bacteria</taxon>
        <taxon>Pseudomonadati</taxon>
        <taxon>Pseudomonadota</taxon>
        <taxon>Alphaproteobacteria</taxon>
        <taxon>Rhodospirillales</taxon>
        <taxon>Rhodospirillaceae</taxon>
        <taxon>Pararhodospirillum</taxon>
    </lineage>
</organism>
<dbReference type="Proteomes" id="UP000321567">
    <property type="component" value="Unassembled WGS sequence"/>
</dbReference>
<feature type="region of interest" description="Disordered" evidence="1">
    <location>
        <begin position="1"/>
        <end position="26"/>
    </location>
</feature>